<name>A0A9P6TB34_9BASI</name>
<evidence type="ECO:0000313" key="2">
    <source>
        <dbReference type="Proteomes" id="UP000886653"/>
    </source>
</evidence>
<accession>A0A9P6TB34</accession>
<dbReference type="EMBL" id="MU167270">
    <property type="protein sequence ID" value="KAG0145836.1"/>
    <property type="molecule type" value="Genomic_DNA"/>
</dbReference>
<keyword evidence="2" id="KW-1185">Reference proteome</keyword>
<organism evidence="1 2">
    <name type="scientific">Cronartium quercuum f. sp. fusiforme G11</name>
    <dbReference type="NCBI Taxonomy" id="708437"/>
    <lineage>
        <taxon>Eukaryota</taxon>
        <taxon>Fungi</taxon>
        <taxon>Dikarya</taxon>
        <taxon>Basidiomycota</taxon>
        <taxon>Pucciniomycotina</taxon>
        <taxon>Pucciniomycetes</taxon>
        <taxon>Pucciniales</taxon>
        <taxon>Coleosporiaceae</taxon>
        <taxon>Cronartium</taxon>
    </lineage>
</organism>
<dbReference type="Proteomes" id="UP000886653">
    <property type="component" value="Unassembled WGS sequence"/>
</dbReference>
<proteinExistence type="predicted"/>
<sequence>MATRNPDKPPHTDPPYKSLDFYIKMPSLVKNSLVILDTMGTKFLAWKNRLWDTVDYVTTVDNYLVNDQLPGEERYDSVIRSMIVCSIDDLFISQIECSWLVKATFDYISSMFHFPSRTTHIGHWQDVLTSRFELGDSLNAHLTKI</sequence>
<gene>
    <name evidence="1" type="ORF">CROQUDRAFT_658219</name>
</gene>
<protein>
    <submittedName>
        <fullName evidence="1">Uncharacterized protein</fullName>
    </submittedName>
</protein>
<reference evidence="1" key="1">
    <citation type="submission" date="2013-11" db="EMBL/GenBank/DDBJ databases">
        <title>Genome sequence of the fusiform rust pathogen reveals effectors for host alternation and coevolution with pine.</title>
        <authorList>
            <consortium name="DOE Joint Genome Institute"/>
            <person name="Smith K."/>
            <person name="Pendleton A."/>
            <person name="Kubisiak T."/>
            <person name="Anderson C."/>
            <person name="Salamov A."/>
            <person name="Aerts A."/>
            <person name="Riley R."/>
            <person name="Clum A."/>
            <person name="Lindquist E."/>
            <person name="Ence D."/>
            <person name="Campbell M."/>
            <person name="Kronenberg Z."/>
            <person name="Feau N."/>
            <person name="Dhillon B."/>
            <person name="Hamelin R."/>
            <person name="Burleigh J."/>
            <person name="Smith J."/>
            <person name="Yandell M."/>
            <person name="Nelson C."/>
            <person name="Grigoriev I."/>
            <person name="Davis J."/>
        </authorList>
    </citation>
    <scope>NUCLEOTIDE SEQUENCE</scope>
    <source>
        <strain evidence="1">G11</strain>
    </source>
</reference>
<comment type="caution">
    <text evidence="1">The sequence shown here is derived from an EMBL/GenBank/DDBJ whole genome shotgun (WGS) entry which is preliminary data.</text>
</comment>
<evidence type="ECO:0000313" key="1">
    <source>
        <dbReference type="EMBL" id="KAG0145836.1"/>
    </source>
</evidence>
<dbReference type="AlphaFoldDB" id="A0A9P6TB34"/>